<accession>A0A2R5HDA2</accession>
<dbReference type="SMART" id="SM01118">
    <property type="entry name" value="CYTH"/>
    <property type="match status" value="1"/>
</dbReference>
<dbReference type="InterPro" id="IPR009195">
    <property type="entry name" value="Uncharacterised_YjbK"/>
</dbReference>
<comment type="caution">
    <text evidence="2">The sequence shown here is derived from an EMBL/GenBank/DDBJ whole genome shotgun (WGS) entry which is preliminary data.</text>
</comment>
<feature type="domain" description="CYTH" evidence="1">
    <location>
        <begin position="15"/>
        <end position="206"/>
    </location>
</feature>
<dbReference type="PROSITE" id="PS51707">
    <property type="entry name" value="CYTH"/>
    <property type="match status" value="1"/>
</dbReference>
<dbReference type="CDD" id="cd07762">
    <property type="entry name" value="CYTH-like_Pase_1"/>
    <property type="match status" value="1"/>
</dbReference>
<name>A0A2R5HDA2_9LACT</name>
<sequence length="208" mass="24127">MQACFPALLLTMSTNLEIEHKTLLSLAEYDQLKRLFSHITPVRQTNHYLDTKDLKLRKKKLALRIRTFDKSAEMTLKVPQSVGNIEHNIDLTSEEAALMLKEKNIICSSVDLSEVCDILTERGIDLSEITEIGSLTTIRYEQQLDIGLAALDKNDYMGHTDYELELEVDDNDQGKKDFYAFLKKNHIEYRFSRSKVVRFLDCLRHTRK</sequence>
<dbReference type="EMBL" id="BFFO01000001">
    <property type="protein sequence ID" value="GBG96057.1"/>
    <property type="molecule type" value="Genomic_DNA"/>
</dbReference>
<dbReference type="InterPro" id="IPR033469">
    <property type="entry name" value="CYTH-like_dom_sf"/>
</dbReference>
<dbReference type="Proteomes" id="UP000245021">
    <property type="component" value="Unassembled WGS sequence"/>
</dbReference>
<evidence type="ECO:0000259" key="1">
    <source>
        <dbReference type="PROSITE" id="PS51707"/>
    </source>
</evidence>
<dbReference type="PIRSF" id="PIRSF012526">
    <property type="entry name" value="CYTH_UCP012526"/>
    <property type="match status" value="1"/>
</dbReference>
<gene>
    <name evidence="2" type="ORF">NtB2_00160</name>
</gene>
<dbReference type="SUPFAM" id="SSF55154">
    <property type="entry name" value="CYTH-like phosphatases"/>
    <property type="match status" value="1"/>
</dbReference>
<evidence type="ECO:0000313" key="2">
    <source>
        <dbReference type="EMBL" id="GBG96057.1"/>
    </source>
</evidence>
<dbReference type="InterPro" id="IPR023577">
    <property type="entry name" value="CYTH_domain"/>
</dbReference>
<dbReference type="AlphaFoldDB" id="A0A2R5HDA2"/>
<proteinExistence type="predicted"/>
<protein>
    <submittedName>
        <fullName evidence="2">Adenylate cyclase</fullName>
    </submittedName>
</protein>
<keyword evidence="3" id="KW-1185">Reference proteome</keyword>
<reference evidence="2 3" key="1">
    <citation type="journal article" date="2018" name="Genome Announc.">
        <title>Draft Genome Sequence of Lactococcus sp. Strain NtB2 (JCM 32569), Isolated from the Gut of the Higher Termite Nasutitermes takasagoensis.</title>
        <authorList>
            <person name="Noda S."/>
            <person name="Aihara C."/>
            <person name="Yuki M."/>
            <person name="Ohkuma M."/>
        </authorList>
    </citation>
    <scope>NUCLEOTIDE SEQUENCE [LARGE SCALE GENOMIC DNA]</scope>
    <source>
        <strain evidence="2 3">NtB2</strain>
    </source>
</reference>
<evidence type="ECO:0000313" key="3">
    <source>
        <dbReference type="Proteomes" id="UP000245021"/>
    </source>
</evidence>
<dbReference type="Pfam" id="PF01928">
    <property type="entry name" value="CYTH"/>
    <property type="match status" value="1"/>
</dbReference>
<dbReference type="Gene3D" id="2.40.320.10">
    <property type="entry name" value="Hypothetical Protein Pfu-838710-001"/>
    <property type="match status" value="1"/>
</dbReference>
<organism evidence="2 3">
    <name type="scientific">Lactococcus termiticola</name>
    <dbReference type="NCBI Taxonomy" id="2169526"/>
    <lineage>
        <taxon>Bacteria</taxon>
        <taxon>Bacillati</taxon>
        <taxon>Bacillota</taxon>
        <taxon>Bacilli</taxon>
        <taxon>Lactobacillales</taxon>
        <taxon>Streptococcaceae</taxon>
        <taxon>Lactococcus</taxon>
    </lineage>
</organism>